<evidence type="ECO:0000256" key="10">
    <source>
        <dbReference type="ARBA" id="ARBA00023128"/>
    </source>
</evidence>
<evidence type="ECO:0000313" key="18">
    <source>
        <dbReference type="Proteomes" id="UP000268162"/>
    </source>
</evidence>
<keyword evidence="8" id="KW-0808">Transferase</keyword>
<dbReference type="GO" id="GO:0004042">
    <property type="term" value="F:L-glutamate N-acetyltransferase activity"/>
    <property type="evidence" value="ECO:0007669"/>
    <property type="project" value="TreeGrafter"/>
</dbReference>
<evidence type="ECO:0000256" key="6">
    <source>
        <dbReference type="ARBA" id="ARBA00018802"/>
    </source>
</evidence>
<evidence type="ECO:0000256" key="15">
    <source>
        <dbReference type="SAM" id="MobiDB-lite"/>
    </source>
</evidence>
<comment type="pathway">
    <text evidence="3">Amino-acid biosynthesis; L-arginine biosynthesis; N(2)-acetyl-L-ornithine from L-glutamate: step 1/4.</text>
</comment>
<evidence type="ECO:0000256" key="2">
    <source>
        <dbReference type="ARBA" id="ARBA00004173"/>
    </source>
</evidence>
<comment type="catalytic activity">
    <reaction evidence="14">
        <text>L-glutamate + acetyl-CoA = N-acetyl-L-glutamate + CoA + H(+)</text>
        <dbReference type="Rhea" id="RHEA:24292"/>
        <dbReference type="ChEBI" id="CHEBI:15378"/>
        <dbReference type="ChEBI" id="CHEBI:29985"/>
        <dbReference type="ChEBI" id="CHEBI:44337"/>
        <dbReference type="ChEBI" id="CHEBI:57287"/>
        <dbReference type="ChEBI" id="CHEBI:57288"/>
        <dbReference type="EC" id="2.3.1.1"/>
    </reaction>
</comment>
<gene>
    <name evidence="17" type="ORF">BJ085DRAFT_35723</name>
</gene>
<dbReference type="STRING" id="215637.A0A4V1J521"/>
<feature type="domain" description="N-acetyltransferase" evidence="16">
    <location>
        <begin position="467"/>
        <end position="538"/>
    </location>
</feature>
<evidence type="ECO:0000256" key="12">
    <source>
        <dbReference type="ARBA" id="ARBA00030346"/>
    </source>
</evidence>
<feature type="region of interest" description="Disordered" evidence="15">
    <location>
        <begin position="330"/>
        <end position="366"/>
    </location>
</feature>
<keyword evidence="7" id="KW-0028">Amino-acid biosynthesis</keyword>
<reference evidence="18" key="1">
    <citation type="journal article" date="2018" name="Nat. Microbiol.">
        <title>Leveraging single-cell genomics to expand the fungal tree of life.</title>
        <authorList>
            <person name="Ahrendt S.R."/>
            <person name="Quandt C.A."/>
            <person name="Ciobanu D."/>
            <person name="Clum A."/>
            <person name="Salamov A."/>
            <person name="Andreopoulos B."/>
            <person name="Cheng J.F."/>
            <person name="Woyke T."/>
            <person name="Pelin A."/>
            <person name="Henrissat B."/>
            <person name="Reynolds N.K."/>
            <person name="Benny G.L."/>
            <person name="Smith M.E."/>
            <person name="James T.Y."/>
            <person name="Grigoriev I.V."/>
        </authorList>
    </citation>
    <scope>NUCLEOTIDE SEQUENCE [LARGE SCALE GENOMIC DNA]</scope>
    <source>
        <strain evidence="18">RSA 468</strain>
    </source>
</reference>
<dbReference type="EMBL" id="ML002480">
    <property type="protein sequence ID" value="RKP37539.1"/>
    <property type="molecule type" value="Genomic_DNA"/>
</dbReference>
<keyword evidence="10" id="KW-0496">Mitochondrion</keyword>
<dbReference type="PANTHER" id="PTHR23342:SF4">
    <property type="entry name" value="AMINO-ACID ACETYLTRANSFERASE, MITOCHONDRIAL"/>
    <property type="match status" value="1"/>
</dbReference>
<dbReference type="UniPathway" id="UPA00068"/>
<sequence length="595" mass="64044">MSSFTRLSQVGVRRFHAGLGLPARHPYPPHRLYLQILNSFPSQREAQHFLQRLTGKRRGTQAPSTAPSRFPESPWVDSLLRPPERWVALVVVPVAGVPPAQQTQVAQMLVHLQQLGLSPVVLLQNPPLPKARPPAPATSTTPTLPIASETVAPSVARARQALSQACFQFSDAIDSIPGGKARPVTTDVFRQGTSSSQPEVDLGPIITALQAQRIPVIAPLALDRQPGALRQLVLPTSEALVRLARTMGTSDRFRIPQTEPSPGLLESAALGNDQTQTPIPARACKIIYITPDARWLSSVVDAAEGSTSNLNFINLRDEYPSLRSRLVNVSQGKNQSPGAARSHTTAKPTHLVASPTEPSPPVSSPQAAQARLAVGILDTLQDCLQALPATASAIIVSPDTVNHSIQNWITDKPIAATTAPGRTDPFDDLVQPATPIASTFPLAGNRGRWSNSLTLDQLSSSPVSRSPPTVVLRHGFSVTTHASLDTVDTIKLQALLESSFRRTLQAEAYWKRIRPIISTIIVVGDYEGAAILTLEDGQPSPPRPGPPPLPCKVPLSGQICHLSADHWVCFWSGPSGWLHIDDYIRIARAVPASFV</sequence>
<evidence type="ECO:0000256" key="5">
    <source>
        <dbReference type="ARBA" id="ARBA00012697"/>
    </source>
</evidence>
<dbReference type="Proteomes" id="UP000268162">
    <property type="component" value="Unassembled WGS sequence"/>
</dbReference>
<dbReference type="EC" id="2.3.1.1" evidence="5"/>
<evidence type="ECO:0000256" key="11">
    <source>
        <dbReference type="ARBA" id="ARBA00023315"/>
    </source>
</evidence>
<evidence type="ECO:0000256" key="1">
    <source>
        <dbReference type="ARBA" id="ARBA00002294"/>
    </source>
</evidence>
<protein>
    <recommendedName>
        <fullName evidence="6">Amino-acid acetyltransferase, mitochondrial</fullName>
        <ecNumber evidence="5">2.3.1.1</ecNumber>
    </recommendedName>
    <alternativeName>
        <fullName evidence="12">Glutamate N-acetyltransferase</fullName>
    </alternativeName>
    <alternativeName>
        <fullName evidence="13">N-acetylglutamate synthase</fullName>
    </alternativeName>
</protein>
<dbReference type="Gene3D" id="3.40.630.30">
    <property type="match status" value="1"/>
</dbReference>
<proteinExistence type="inferred from homology"/>
<accession>A0A4V1J521</accession>
<keyword evidence="11" id="KW-0012">Acyltransferase</keyword>
<name>A0A4V1J521_9FUNG</name>
<comment type="similarity">
    <text evidence="4">Belongs to the acetyltransferase family.</text>
</comment>
<dbReference type="GO" id="GO:0006526">
    <property type="term" value="P:L-arginine biosynthetic process"/>
    <property type="evidence" value="ECO:0007669"/>
    <property type="project" value="UniProtKB-UniPathway"/>
</dbReference>
<dbReference type="GO" id="GO:0005759">
    <property type="term" value="C:mitochondrial matrix"/>
    <property type="evidence" value="ECO:0007669"/>
    <property type="project" value="TreeGrafter"/>
</dbReference>
<comment type="subcellular location">
    <subcellularLocation>
        <location evidence="2">Mitochondrion</location>
    </subcellularLocation>
</comment>
<dbReference type="InterPro" id="IPR006855">
    <property type="entry name" value="Vertebrate-like_GNAT_dom"/>
</dbReference>
<comment type="function">
    <text evidence="1">N-acetylglutamate synthase involved in arginine biosynthesis.</text>
</comment>
<dbReference type="GO" id="GO:0006592">
    <property type="term" value="P:ornithine biosynthetic process"/>
    <property type="evidence" value="ECO:0007669"/>
    <property type="project" value="TreeGrafter"/>
</dbReference>
<dbReference type="AlphaFoldDB" id="A0A4V1J521"/>
<dbReference type="PANTHER" id="PTHR23342">
    <property type="entry name" value="N-ACETYLGLUTAMATE SYNTHASE"/>
    <property type="match status" value="1"/>
</dbReference>
<evidence type="ECO:0000256" key="13">
    <source>
        <dbReference type="ARBA" id="ARBA00033251"/>
    </source>
</evidence>
<evidence type="ECO:0000256" key="4">
    <source>
        <dbReference type="ARBA" id="ARBA00008694"/>
    </source>
</evidence>
<dbReference type="Pfam" id="PF04768">
    <property type="entry name" value="NAT"/>
    <property type="match status" value="1"/>
</dbReference>
<evidence type="ECO:0000256" key="3">
    <source>
        <dbReference type="ARBA" id="ARBA00004925"/>
    </source>
</evidence>
<evidence type="ECO:0000256" key="14">
    <source>
        <dbReference type="ARBA" id="ARBA00048372"/>
    </source>
</evidence>
<feature type="compositionally biased region" description="Polar residues" evidence="15">
    <location>
        <begin position="330"/>
        <end position="347"/>
    </location>
</feature>
<organism evidence="17 18">
    <name type="scientific">Dimargaris cristalligena</name>
    <dbReference type="NCBI Taxonomy" id="215637"/>
    <lineage>
        <taxon>Eukaryota</taxon>
        <taxon>Fungi</taxon>
        <taxon>Fungi incertae sedis</taxon>
        <taxon>Zoopagomycota</taxon>
        <taxon>Kickxellomycotina</taxon>
        <taxon>Dimargaritomycetes</taxon>
        <taxon>Dimargaritales</taxon>
        <taxon>Dimargaritaceae</taxon>
        <taxon>Dimargaris</taxon>
    </lineage>
</organism>
<keyword evidence="9" id="KW-0809">Transit peptide</keyword>
<feature type="region of interest" description="Disordered" evidence="15">
    <location>
        <begin position="54"/>
        <end position="74"/>
    </location>
</feature>
<evidence type="ECO:0000256" key="9">
    <source>
        <dbReference type="ARBA" id="ARBA00022946"/>
    </source>
</evidence>
<keyword evidence="18" id="KW-1185">Reference proteome</keyword>
<evidence type="ECO:0000256" key="8">
    <source>
        <dbReference type="ARBA" id="ARBA00022679"/>
    </source>
</evidence>
<evidence type="ECO:0000313" key="17">
    <source>
        <dbReference type="EMBL" id="RKP37539.1"/>
    </source>
</evidence>
<evidence type="ECO:0000256" key="7">
    <source>
        <dbReference type="ARBA" id="ARBA00022605"/>
    </source>
</evidence>
<evidence type="ECO:0000259" key="16">
    <source>
        <dbReference type="Pfam" id="PF04768"/>
    </source>
</evidence>